<feature type="binding site" description="axial binding residue" evidence="11">
    <location>
        <position position="97"/>
    </location>
    <ligand>
        <name>heme</name>
        <dbReference type="ChEBI" id="CHEBI:30413"/>
        <label>1</label>
    </ligand>
    <ligandPart>
        <name>Fe</name>
        <dbReference type="ChEBI" id="CHEBI:18248"/>
    </ligandPart>
</feature>
<keyword evidence="5 9" id="KW-0349">Heme</keyword>
<reference evidence="13" key="4">
    <citation type="submission" date="2023-01" db="EMBL/GenBank/DDBJ databases">
        <title>Draft genome sequence of Methylobacterium brachythecii strain NBRC 107710.</title>
        <authorList>
            <person name="Sun Q."/>
            <person name="Mori K."/>
        </authorList>
    </citation>
    <scope>NUCLEOTIDE SEQUENCE</scope>
    <source>
        <strain evidence="13">NBRC 107710</strain>
    </source>
</reference>
<evidence type="ECO:0000313" key="13">
    <source>
        <dbReference type="EMBL" id="GLS46292.1"/>
    </source>
</evidence>
<dbReference type="AlphaFoldDB" id="A0A7W6ALV7"/>
<feature type="binding site" description="covalent" evidence="10">
    <location>
        <position position="260"/>
    </location>
    <ligand>
        <name>heme</name>
        <dbReference type="ChEBI" id="CHEBI:30413"/>
        <label>3</label>
    </ligand>
</feature>
<dbReference type="InterPro" id="IPR023119">
    <property type="entry name" value="Multihaem_cyt_PRC_cyt_su-like"/>
</dbReference>
<evidence type="ECO:0000256" key="11">
    <source>
        <dbReference type="PIRSR" id="PIRSR000017-2"/>
    </source>
</evidence>
<comment type="PTM">
    <text evidence="9 10">Binds 4 heme groups per subunit.</text>
</comment>
<reference evidence="14 15" key="3">
    <citation type="submission" date="2020-08" db="EMBL/GenBank/DDBJ databases">
        <title>Genomic Encyclopedia of Type Strains, Phase IV (KMG-IV): sequencing the most valuable type-strain genomes for metagenomic binning, comparative biology and taxonomic classification.</title>
        <authorList>
            <person name="Goeker M."/>
        </authorList>
    </citation>
    <scope>NUCLEOTIDE SEQUENCE [LARGE SCALE GENOMIC DNA]</scope>
    <source>
        <strain evidence="14 15">DSM 24105</strain>
    </source>
</reference>
<feature type="binding site" description="axial binding residue" evidence="11">
    <location>
        <position position="246"/>
    </location>
    <ligand>
        <name>heme</name>
        <dbReference type="ChEBI" id="CHEBI:30413"/>
        <label>3</label>
    </ligand>
    <ligandPart>
        <name>Fe</name>
        <dbReference type="ChEBI" id="CHEBI:18248"/>
    </ligandPart>
</feature>
<feature type="region of interest" description="Disordered" evidence="12">
    <location>
        <begin position="42"/>
        <end position="75"/>
    </location>
</feature>
<feature type="binding site" description="covalent" evidence="10">
    <location>
        <position position="113"/>
    </location>
    <ligand>
        <name>heme</name>
        <dbReference type="ChEBI" id="CHEBI:30413"/>
        <label>1</label>
    </ligand>
</feature>
<dbReference type="GO" id="GO:0009055">
    <property type="term" value="F:electron transfer activity"/>
    <property type="evidence" value="ECO:0007669"/>
    <property type="project" value="InterPro"/>
</dbReference>
<dbReference type="InterPro" id="IPR003158">
    <property type="entry name" value="Photosyn_RC_cyt_c-su"/>
</dbReference>
<dbReference type="EMBL" id="BSPG01000038">
    <property type="protein sequence ID" value="GLS46292.1"/>
    <property type="molecule type" value="Genomic_DNA"/>
</dbReference>
<dbReference type="Proteomes" id="UP000517759">
    <property type="component" value="Unassembled WGS sequence"/>
</dbReference>
<reference evidence="16" key="2">
    <citation type="journal article" date="2019" name="Int. J. Syst. Evol. Microbiol.">
        <title>The Global Catalogue of Microorganisms (GCM) 10K type strain sequencing project: providing services to taxonomists for standard genome sequencing and annotation.</title>
        <authorList>
            <consortium name="The Broad Institute Genomics Platform"/>
            <consortium name="The Broad Institute Genome Sequencing Center for Infectious Disease"/>
            <person name="Wu L."/>
            <person name="Ma J."/>
        </authorList>
    </citation>
    <scope>NUCLEOTIDE SEQUENCE [LARGE SCALE GENOMIC DNA]</scope>
    <source>
        <strain evidence="16">NBRC 107710</strain>
    </source>
</reference>
<dbReference type="GO" id="GO:0030077">
    <property type="term" value="C:plasma membrane light-harvesting complex"/>
    <property type="evidence" value="ECO:0007669"/>
    <property type="project" value="InterPro"/>
</dbReference>
<keyword evidence="6 9" id="KW-0479">Metal-binding</keyword>
<dbReference type="EMBL" id="JACIDN010000010">
    <property type="protein sequence ID" value="MBB3905023.1"/>
    <property type="molecule type" value="Genomic_DNA"/>
</dbReference>
<dbReference type="PIRSF" id="PIRSF000017">
    <property type="entry name" value="RC_cytochrome"/>
    <property type="match status" value="1"/>
</dbReference>
<feature type="binding site" description="covalent" evidence="10">
    <location>
        <position position="156"/>
    </location>
    <ligand>
        <name>heme</name>
        <dbReference type="ChEBI" id="CHEBI:30413"/>
        <label>2</label>
    </ligand>
</feature>
<feature type="binding site" description="axial binding residue" evidence="11">
    <location>
        <position position="133"/>
    </location>
    <ligand>
        <name>heme</name>
        <dbReference type="ChEBI" id="CHEBI:30413"/>
        <label>2</label>
    </ligand>
    <ligandPart>
        <name>Fe</name>
        <dbReference type="ChEBI" id="CHEBI:18248"/>
    </ligandPart>
</feature>
<feature type="binding site" description="axial binding residue" evidence="11">
    <location>
        <position position="148"/>
    </location>
    <ligand>
        <name>heme</name>
        <dbReference type="ChEBI" id="CHEBI:30413"/>
        <label>4</label>
    </ligand>
    <ligandPart>
        <name>Fe</name>
        <dbReference type="ChEBI" id="CHEBI:18248"/>
    </ligandPart>
</feature>
<evidence type="ECO:0000256" key="5">
    <source>
        <dbReference type="ARBA" id="ARBA00022617"/>
    </source>
</evidence>
<dbReference type="InterPro" id="IPR036280">
    <property type="entry name" value="Multihaem_cyt_sf"/>
</dbReference>
<dbReference type="Proteomes" id="UP001156881">
    <property type="component" value="Unassembled WGS sequence"/>
</dbReference>
<evidence type="ECO:0000256" key="9">
    <source>
        <dbReference type="PIRNR" id="PIRNR000017"/>
    </source>
</evidence>
<dbReference type="Gene3D" id="1.10.468.10">
    <property type="entry name" value="Photosynthetic Reaction Center, subunit C, domain 2"/>
    <property type="match status" value="2"/>
</dbReference>
<feature type="binding site" description="axial binding residue" evidence="11">
    <location>
        <position position="114"/>
    </location>
    <ligand>
        <name>heme</name>
        <dbReference type="ChEBI" id="CHEBI:30413"/>
        <label>1</label>
    </ligand>
    <ligandPart>
        <name>Fe</name>
        <dbReference type="ChEBI" id="CHEBI:18248"/>
    </ligandPart>
</feature>
<dbReference type="GO" id="GO:0005506">
    <property type="term" value="F:iron ion binding"/>
    <property type="evidence" value="ECO:0007669"/>
    <property type="project" value="InterPro"/>
</dbReference>
<feature type="binding site" description="covalent" evidence="10">
    <location>
        <position position="320"/>
    </location>
    <ligand>
        <name>heme</name>
        <dbReference type="ChEBI" id="CHEBI:30413"/>
        <label>4</label>
    </ligand>
</feature>
<evidence type="ECO:0000256" key="6">
    <source>
        <dbReference type="ARBA" id="ARBA00022723"/>
    </source>
</evidence>
<keyword evidence="7 9" id="KW-0249">Electron transport</keyword>
<organism evidence="14 15">
    <name type="scientific">Methylobacterium brachythecii</name>
    <dbReference type="NCBI Taxonomy" id="1176177"/>
    <lineage>
        <taxon>Bacteria</taxon>
        <taxon>Pseudomonadati</taxon>
        <taxon>Pseudomonadota</taxon>
        <taxon>Alphaproteobacteria</taxon>
        <taxon>Hyphomicrobiales</taxon>
        <taxon>Methylobacteriaceae</taxon>
        <taxon>Methylobacterium</taxon>
    </lineage>
</organism>
<dbReference type="NCBIfam" id="NF040706">
    <property type="entry name" value="photo_cyt_PufC"/>
    <property type="match status" value="1"/>
</dbReference>
<comment type="caution">
    <text evidence="14">The sequence shown here is derived from an EMBL/GenBank/DDBJ whole genome shotgun (WGS) entry which is preliminary data.</text>
</comment>
<reference evidence="13" key="1">
    <citation type="journal article" date="2014" name="Int. J. Syst. Evol. Microbiol.">
        <title>Complete genome of a new Firmicutes species belonging to the dominant human colonic microbiota ('Ruminococcus bicirculans') reveals two chromosomes and a selective capacity to utilize plant glucans.</title>
        <authorList>
            <consortium name="NISC Comparative Sequencing Program"/>
            <person name="Wegmann U."/>
            <person name="Louis P."/>
            <person name="Goesmann A."/>
            <person name="Henrissat B."/>
            <person name="Duncan S.H."/>
            <person name="Flint H.J."/>
        </authorList>
    </citation>
    <scope>NUCLEOTIDE SEQUENCE</scope>
    <source>
        <strain evidence="13">NBRC 107710</strain>
    </source>
</reference>
<feature type="binding site" description="covalent" evidence="10">
    <location>
        <position position="257"/>
    </location>
    <ligand>
        <name>heme</name>
        <dbReference type="ChEBI" id="CHEBI:30413"/>
        <label>3</label>
    </ligand>
</feature>
<feature type="binding site" description="covalent" evidence="10">
    <location>
        <position position="110"/>
    </location>
    <ligand>
        <name>heme</name>
        <dbReference type="ChEBI" id="CHEBI:30413"/>
        <label>1</label>
    </ligand>
</feature>
<dbReference type="CDD" id="cd09224">
    <property type="entry name" value="CytoC_RC"/>
    <property type="match status" value="1"/>
</dbReference>
<feature type="binding site" description="axial binding residue" evidence="11">
    <location>
        <position position="321"/>
    </location>
    <ligand>
        <name>heme</name>
        <dbReference type="ChEBI" id="CHEBI:30413"/>
        <label>4</label>
    </ligand>
    <ligandPart>
        <name>Fe</name>
        <dbReference type="ChEBI" id="CHEBI:18248"/>
    </ligandPart>
</feature>
<dbReference type="Pfam" id="PF02276">
    <property type="entry name" value="CytoC_RC"/>
    <property type="match status" value="1"/>
</dbReference>
<feature type="binding site" description="axial binding residue" evidence="11">
    <location>
        <position position="160"/>
    </location>
    <ligand>
        <name>heme</name>
        <dbReference type="ChEBI" id="CHEBI:30413"/>
        <label>2</label>
    </ligand>
    <ligandPart>
        <name>Fe</name>
        <dbReference type="ChEBI" id="CHEBI:18248"/>
    </ligandPart>
</feature>
<proteinExistence type="predicted"/>
<evidence type="ECO:0000256" key="1">
    <source>
        <dbReference type="ARBA" id="ARBA00003196"/>
    </source>
</evidence>
<evidence type="ECO:0000256" key="3">
    <source>
        <dbReference type="ARBA" id="ARBA00022448"/>
    </source>
</evidence>
<feature type="compositionally biased region" description="Low complexity" evidence="12">
    <location>
        <begin position="342"/>
        <end position="353"/>
    </location>
</feature>
<comment type="function">
    <text evidence="1 9">The reaction center of purple bacteria contains a tightly bound cytochrome molecule which re-reduces the photo oxidized primary electron donor.</text>
</comment>
<dbReference type="GO" id="GO:0019684">
    <property type="term" value="P:photosynthesis, light reaction"/>
    <property type="evidence" value="ECO:0007669"/>
    <property type="project" value="InterPro"/>
</dbReference>
<keyword evidence="3 9" id="KW-0813">Transport</keyword>
<evidence type="ECO:0000313" key="14">
    <source>
        <dbReference type="EMBL" id="MBB3905023.1"/>
    </source>
</evidence>
<keyword evidence="9" id="KW-0674">Reaction center</keyword>
<evidence type="ECO:0000256" key="10">
    <source>
        <dbReference type="PIRSR" id="PIRSR000017-1"/>
    </source>
</evidence>
<evidence type="ECO:0000256" key="7">
    <source>
        <dbReference type="ARBA" id="ARBA00022982"/>
    </source>
</evidence>
<feature type="binding site" description="covalent" evidence="10">
    <location>
        <position position="159"/>
    </location>
    <ligand>
        <name>heme</name>
        <dbReference type="ChEBI" id="CHEBI:30413"/>
        <label>2</label>
    </ligand>
</feature>
<evidence type="ECO:0000256" key="4">
    <source>
        <dbReference type="ARBA" id="ARBA00022531"/>
    </source>
</evidence>
<name>A0A7W6ALV7_9HYPH</name>
<keyword evidence="4 9" id="KW-0602">Photosynthesis</keyword>
<dbReference type="RefSeq" id="WP_183510151.1">
    <property type="nucleotide sequence ID" value="NZ_BSPG01000038.1"/>
</dbReference>
<gene>
    <name evidence="13" type="ORF">GCM10007884_42840</name>
    <name evidence="14" type="ORF">GGR33_004551</name>
</gene>
<dbReference type="SUPFAM" id="SSF48695">
    <property type="entry name" value="Multiheme cytochromes"/>
    <property type="match status" value="1"/>
</dbReference>
<protein>
    <recommendedName>
        <fullName evidence="2 9">Photosynthetic reaction center cytochrome c subunit</fullName>
    </recommendedName>
</protein>
<feature type="compositionally biased region" description="Pro residues" evidence="12">
    <location>
        <begin position="354"/>
        <end position="363"/>
    </location>
</feature>
<feature type="region of interest" description="Disordered" evidence="12">
    <location>
        <begin position="342"/>
        <end position="363"/>
    </location>
</feature>
<sequence length="363" mass="39059">MKSLVVVAGVTVAAFLTIAMLGTAGWSLPPIAAQQHGFRGTGMDQIQTKREAAADQAANQAPAAADPASADGDKAGTTYHNVQVLKDLSTEQFNRVMTSITEWVAPEQGCTYCHNTENMASDDLYQKKVARRMLQMTQAINGEWKEKHVHEAGVTCFTCHRGQPVPKNVWFENPGLTAKGLTEPRNNGQNMASPEVGLASLPYDTLTEFLGKKGLDDNAIRVNATTALPEGKGKSIQDAEKTYGLMMHMSQSLGVNCTYCHNTRAMSQWPQSTPQRVNAWHGIRMVRALNGDYLEPLKGTFPENRLGPNGDVPKIGCGTCHNGQPKPLNGAHVIESYPELAKATASAADAKPQPASPPADAPK</sequence>
<evidence type="ECO:0000313" key="16">
    <source>
        <dbReference type="Proteomes" id="UP001156881"/>
    </source>
</evidence>
<evidence type="ECO:0000313" key="15">
    <source>
        <dbReference type="Proteomes" id="UP000517759"/>
    </source>
</evidence>
<evidence type="ECO:0000256" key="2">
    <source>
        <dbReference type="ARBA" id="ARBA00015978"/>
    </source>
</evidence>
<accession>A0A7W6ALV7</accession>
<dbReference type="GO" id="GO:0020037">
    <property type="term" value="F:heme binding"/>
    <property type="evidence" value="ECO:0007669"/>
    <property type="project" value="InterPro"/>
</dbReference>
<feature type="binding site" description="axial binding residue" evidence="11">
    <location>
        <position position="261"/>
    </location>
    <ligand>
        <name>heme</name>
        <dbReference type="ChEBI" id="CHEBI:30413"/>
        <label>3</label>
    </ligand>
    <ligandPart>
        <name>Fe</name>
        <dbReference type="ChEBI" id="CHEBI:18248"/>
    </ligandPart>
</feature>
<evidence type="ECO:0000256" key="12">
    <source>
        <dbReference type="SAM" id="MobiDB-lite"/>
    </source>
</evidence>
<feature type="compositionally biased region" description="Low complexity" evidence="12">
    <location>
        <begin position="54"/>
        <end position="70"/>
    </location>
</feature>
<keyword evidence="8 9" id="KW-0408">Iron</keyword>
<feature type="binding site" description="covalent" evidence="10">
    <location>
        <position position="317"/>
    </location>
    <ligand>
        <name>heme</name>
        <dbReference type="ChEBI" id="CHEBI:30413"/>
        <label>4</label>
    </ligand>
</feature>
<evidence type="ECO:0000256" key="8">
    <source>
        <dbReference type="ARBA" id="ARBA00023004"/>
    </source>
</evidence>
<keyword evidence="16" id="KW-1185">Reference proteome</keyword>